<protein>
    <recommendedName>
        <fullName evidence="5">Transmembrane protein</fullName>
    </recommendedName>
</protein>
<organism evidence="3 4">
    <name type="scientific">Paramecium sonneborni</name>
    <dbReference type="NCBI Taxonomy" id="65129"/>
    <lineage>
        <taxon>Eukaryota</taxon>
        <taxon>Sar</taxon>
        <taxon>Alveolata</taxon>
        <taxon>Ciliophora</taxon>
        <taxon>Intramacronucleata</taxon>
        <taxon>Oligohymenophorea</taxon>
        <taxon>Peniculida</taxon>
        <taxon>Parameciidae</taxon>
        <taxon>Paramecium</taxon>
    </lineage>
</organism>
<evidence type="ECO:0000256" key="2">
    <source>
        <dbReference type="SAM" id="SignalP"/>
    </source>
</evidence>
<dbReference type="InterPro" id="IPR006212">
    <property type="entry name" value="Furin_repeat"/>
</dbReference>
<feature type="transmembrane region" description="Helical" evidence="1">
    <location>
        <begin position="2742"/>
        <end position="2766"/>
    </location>
</feature>
<name>A0A8S1LEW1_9CILI</name>
<feature type="chain" id="PRO_5035936292" description="Transmembrane protein" evidence="2">
    <location>
        <begin position="24"/>
        <end position="3024"/>
    </location>
</feature>
<feature type="transmembrane region" description="Helical" evidence="1">
    <location>
        <begin position="2597"/>
        <end position="2619"/>
    </location>
</feature>
<feature type="transmembrane region" description="Helical" evidence="1">
    <location>
        <begin position="2689"/>
        <end position="2708"/>
    </location>
</feature>
<dbReference type="PANTHER" id="PTHR11319:SF35">
    <property type="entry name" value="OUTER MEMBRANE PROTEIN PMPC-RELATED"/>
    <property type="match status" value="1"/>
</dbReference>
<accession>A0A8S1LEW1</accession>
<evidence type="ECO:0000313" key="3">
    <source>
        <dbReference type="EMBL" id="CAD8064552.1"/>
    </source>
</evidence>
<dbReference type="PANTHER" id="PTHR11319">
    <property type="entry name" value="G PROTEIN-COUPLED RECEPTOR-RELATED"/>
    <property type="match status" value="1"/>
</dbReference>
<evidence type="ECO:0000256" key="1">
    <source>
        <dbReference type="SAM" id="Phobius"/>
    </source>
</evidence>
<feature type="signal peptide" evidence="2">
    <location>
        <begin position="1"/>
        <end position="23"/>
    </location>
</feature>
<keyword evidence="1" id="KW-1133">Transmembrane helix</keyword>
<keyword evidence="2" id="KW-0732">Signal</keyword>
<evidence type="ECO:0008006" key="5">
    <source>
        <dbReference type="Google" id="ProtNLM"/>
    </source>
</evidence>
<keyword evidence="1" id="KW-0812">Transmembrane</keyword>
<keyword evidence="1" id="KW-0472">Membrane</keyword>
<feature type="transmembrane region" description="Helical" evidence="1">
    <location>
        <begin position="2662"/>
        <end position="2682"/>
    </location>
</feature>
<feature type="transmembrane region" description="Helical" evidence="1">
    <location>
        <begin position="2804"/>
        <end position="2831"/>
    </location>
</feature>
<comment type="caution">
    <text evidence="3">The sequence shown here is derived from an EMBL/GenBank/DDBJ whole genome shotgun (WGS) entry which is preliminary data.</text>
</comment>
<dbReference type="CDD" id="cd00064">
    <property type="entry name" value="FU"/>
    <property type="match status" value="1"/>
</dbReference>
<gene>
    <name evidence="3" type="ORF">PSON_ATCC_30995.1.T0190173</name>
</gene>
<proteinExistence type="predicted"/>
<feature type="transmembrane region" description="Helical" evidence="1">
    <location>
        <begin position="2558"/>
        <end position="2576"/>
    </location>
</feature>
<dbReference type="Proteomes" id="UP000692954">
    <property type="component" value="Unassembled WGS sequence"/>
</dbReference>
<dbReference type="EMBL" id="CAJJDN010000019">
    <property type="protein sequence ID" value="CAD8064552.1"/>
    <property type="molecule type" value="Genomic_DNA"/>
</dbReference>
<evidence type="ECO:0000313" key="4">
    <source>
        <dbReference type="Proteomes" id="UP000692954"/>
    </source>
</evidence>
<reference evidence="3" key="1">
    <citation type="submission" date="2021-01" db="EMBL/GenBank/DDBJ databases">
        <authorList>
            <consortium name="Genoscope - CEA"/>
            <person name="William W."/>
        </authorList>
    </citation>
    <scope>NUCLEOTIDE SEQUENCE</scope>
</reference>
<keyword evidence="4" id="KW-1185">Reference proteome</keyword>
<dbReference type="OrthoDB" id="297942at2759"/>
<feature type="transmembrane region" description="Helical" evidence="1">
    <location>
        <begin position="2852"/>
        <end position="2871"/>
    </location>
</feature>
<feature type="transmembrane region" description="Helical" evidence="1">
    <location>
        <begin position="2877"/>
        <end position="2898"/>
    </location>
</feature>
<sequence>MLKYFSLFLQICQYLFIIDLSYIQQSINNIEVIEEKLSFQRNTNKIQLDENNSYGYQFWFKFNLQNQNTFPEVLENEFITNKYNSLENNNGFLIFSEWDSLTKQNTVLYFLQPSFSGIPFCTLNVILFLSNQQSSVYQHYIKFQFLEGNWIYTHLGFQRNTNLFQWFIYTPETEELQEYNFQNFENFLDLVETVNIIGGSGKFLYYSQNINLKHIQGKFSSVNFSKGILSKEITLSWLQQIQYPNSCLGINTDILFYNQYLDGTQYLSNTFYLKGKRFIIRGWNKIIINKNQYFDSHIQMIRITVNKDYTDNSYIGDKLFQLIYVLNSDLNKQSGVKANIQRIVQPFQTLYQNWQNTFLDNFIYYDDLMLKRFSNWFYFSFEQGGFKEQFFQLFFGFDFLSLSYDFGHFYMPEKTYQLADVELFILIGGDKFSSRFYYQGYLQNIEILTCLTEEQLYQQIHPYYNKCHGQCKTCNGPTEQNCFSCYEYQNREYYIGKNICSCKFGYSEISNSFICSDIYSFLQKEIKIEKAQQECQININFDGLQVCSSCPEINYKCYDCIFSPNTWILNPLCTKDIVYTSLSSSSMLLKNREQKDYTLYTFDFAFGFQICEGCEKLCVESDQNCHQIQGRQHLNKKVIIKCKESFYFQDNSCQMCKTQCKKCISLNICQICQDGYYLKDGDCFQCQQACSKCILNDQQKIICLACIENHGLIHESCIKCGLNCISCEQSIHKVTSIKFLRCLVCQDNQKFMISFDQQNCIDNAINNCKYGFIYSSQDRAINTLILNQDLITVDTAVIGCALCNDYYEYDIKNQLCQYKFVANCKQSIKDIDYGFQFCLVFTNQKFYFNYSPSFIFVNDYECDRTQIQCVKCLSVSYYQYCLLCKTGYYADLNGICRKCPKDINCKNCFIQSKKYKDNWKSNIRATFQYFFNHYITDFTIFRKLNSEPDDEYEILCYDCWEDYEFYNGLCIQACECFRCVKINNQNICEVSPFIQDYHSLTIIDGKQIDCSTYCQFCYPITYEEMRIINPYFNSLKFSYFSNKCLIPNSKFTNLVYDSDLQQYKKCFFHSNCQIEISFNYFLICQDNLTIQKEEKQTLITINQLFSQNSYPRFQEFENDIFYYYANSQLIENIVIDIEVQDSTECLLPSFSLLNNQFYTNIFSIKNVKLHIFSKQSTNFIANQLFIQDFSFIQIDNVQFKPYFQNLFIFKIDSLLNQQVFLNNLNFTNQKQSNQFSIIMNNIKFIQFKNIYIKEIDTFQNQGIIQISQVKSQQIIFLNLFLINSVITETSLISLINVTFTKIQIDSLKIETQFYNSRLFNYEKSNQNDFLMSKILINSRLINCQIWLNFENQNLIRLSDLHILQCYLVKTKLIQLRDNTLVSYFNATQNQLYEQSILLYFQNGYQVNSTNLLILKNILFLENQCYNNYCLLFIVQDHDQSINKIVFTNLLIFFNYRLPEKQIENIEEYETLIYLSLKSIIIDDVKFMRNFQSDIDNQIPINQMQINNIIALKITSIKILEINQPNVSFLYQLYKCSKLKQTAITNKPIIIIQKFQNLELNSIDISNVINFNSPIIKIQSQKSALIQQDEQILIQNLNFTQNLLLTTQYFYSKSILEISSEQKQTIKLQNFISQFNILHEYIQDYSISSANLLLIESSQSDILMQNLYFISNIVINSSNTQLIIYSNTLQMINSTILKHNLMDETMIYLILSKQYVFDVSVQYFEQLQNYFPIISQTGVGQFHFKNLNIQNAIINQTLGYKGSVFQFYPKNGGTIQINQSNFFNINSQFLLFETKGGCFYILLPSFKINILINNCIFQNVYTQNQGGIIYIESVIDHLVNLEIINVFIHNIFCLTGSIIFLKQNKVDLNTVSNLVLQHVQIFQEKEYFMNYLSQFKLISDDLSNQFFSKRSLIYATYSNISLFNFTVQDIFQEKVLQCSQCQQILIKDLFIHKGINSFSLVQIISNQNQISILFSNVQFLNIINEIDYQTNLICNLKNDFPKFDLNCFTNDQKEDGNLMNNLIFYYDDSYLKTLRRCNFNKIIQQIQNEQSLIQISSQAQIQLIKLENCLFQKIQSQNAIIRIITKAIYSNYIKFKQIHISDNQCGYFGCIRMESNENYQNRLLQNNQQKEFEIFGAEIKIDQMFCFKNNALNGVCLNIENLSIHIIDSLFFNNTASEYGGSIYFSSIKSDQQLLFKFCQFYQNQAEIAGAIYSNSIINSKWIKEYNYFDKNRCKLYGSSIVQPPIKLGITFDNYETIFYPITIYEKENLKVDQIEFNKNPLQNYYNLPSGCELNKYQTVTEDNLYINNQITFRLMGFDSNDEIMKNLIGSSCIIYDRVVDLQKEQTQLQLSELFQSAVNIKSIQFNNVSKDYNLDTIILNSKTLNNSINSVTQLIFFCPGIKTQKINQNYPYEIIWTQEQYFLQINIITLDCQLGEIKNQLTGTCQQCDASQGYYSVVLNQNLCDVQDDKTTAEVKSASLKLLSGQWRPEYNNRYITQCSNKIENCKGGWDVGYDSCETGYFGALCEQCDIYNRRGQGKYSNTESYQCGECQPDYQSVLYAILLNLWNLFSIIFSVKSAQTSIMNQVNKKNQIAVSTFLKIFINYFQLLFVVSTFQLPIPYQITILLGFMGNPVRVISYSLDCSLVDKIEIDIIYLRMIQQILYPFIYLFIMSTAYIIYTVYQKIKINFSYFYIAISYLVLYYSPQILSSLINIMSFRSISNISWVQADVSFQYETNTHYQWIYILCVPLIIFLLFSVSSLFFLLFNKRHNLKKIKSLLYLGYLYLEYNTSSYFWEFVKLVLKILIGFVLTFLQERIIIKGCICLLILALYKSFLTKFKPYKLRNINIIDQQASFICLVSILFGLMLRLAAEIQLNFFPQIIYIFLATLNIAFTLYLIKLILQSYIRQYVEQLDELKQFIKRTFPILQKYKLCRQILQESSTVRNNAKLNFKKITQSIIQKSQLFNKSKLISKQQQQVISLESKIQQQPNDDQIKTSIQLLQKMDLKRTFFNKQNLQNMQNDEN</sequence>